<gene>
    <name evidence="5" type="ORF">HLB44_18555</name>
</gene>
<reference evidence="5 6" key="1">
    <citation type="submission" date="2020-05" db="EMBL/GenBank/DDBJ databases">
        <title>Aquincola sp. isolate from soil.</title>
        <authorList>
            <person name="Han J."/>
            <person name="Kim D.-U."/>
        </authorList>
    </citation>
    <scope>NUCLEOTIDE SEQUENCE [LARGE SCALE GENOMIC DNA]</scope>
    <source>
        <strain evidence="5 6">S2</strain>
    </source>
</reference>
<dbReference type="InterPro" id="IPR052028">
    <property type="entry name" value="HipA_Ser/Thr_kinase"/>
</dbReference>
<dbReference type="EMBL" id="JABRWJ010000005">
    <property type="protein sequence ID" value="NRF68998.1"/>
    <property type="molecule type" value="Genomic_DNA"/>
</dbReference>
<dbReference type="PANTHER" id="PTHR37419:SF8">
    <property type="entry name" value="TOXIN YJJJ"/>
    <property type="match status" value="1"/>
</dbReference>
<evidence type="ECO:0000313" key="6">
    <source>
        <dbReference type="Proteomes" id="UP000737171"/>
    </source>
</evidence>
<keyword evidence="6" id="KW-1185">Reference proteome</keyword>
<evidence type="ECO:0000256" key="1">
    <source>
        <dbReference type="ARBA" id="ARBA00010164"/>
    </source>
</evidence>
<proteinExistence type="inferred from homology"/>
<comment type="caution">
    <text evidence="5">The sequence shown here is derived from an EMBL/GenBank/DDBJ whole genome shotgun (WGS) entry which is preliminary data.</text>
</comment>
<sequence length="424" mass="47925">MANDEQACYVYIQLPGTMETVPCASLKVRLVGAGAFEGTFTYGKRYLERPEVVALDPFHLPLSTRPQRFTKLKGIPGAVRDASADAWGRRVIQAKLQRPEGDIQEVEYLLNGPDDGAGNLSFGRTATPPAPRRPFNRTHQLPALIEAAEKLEEDGRLPHEILEELEPGTSMGGARPKVTVEDDHRVWLAKLPEKADRHNMQRIEYATLELARASGLRVCGTRLERVANRDALMLDRFDREWNPDANAYWRYGLVSGLTVIDAEDGYLGRERWSYPLLADELRRWSVKSNDDRRELFLRMVFNAMVTNNDDHPRNHALLQTRGGWRLSPAYDILPVPMVSVERRDLALEVGRFGRAASLYNILSHCDAFGLSKEEAQAMIDGMLAVVRGWREFFTERGVEQRSIEMLEPAMLPPSFFRDTPPGAV</sequence>
<dbReference type="PANTHER" id="PTHR37419">
    <property type="entry name" value="SERINE/THREONINE-PROTEIN KINASE TOXIN HIPA"/>
    <property type="match status" value="1"/>
</dbReference>
<keyword evidence="3" id="KW-0418">Kinase</keyword>
<dbReference type="Proteomes" id="UP000737171">
    <property type="component" value="Unassembled WGS sequence"/>
</dbReference>
<comment type="similarity">
    <text evidence="1">Belongs to the HipA Ser/Thr kinase family.</text>
</comment>
<protein>
    <submittedName>
        <fullName evidence="5">HipA domain-containing protein</fullName>
    </submittedName>
</protein>
<dbReference type="RefSeq" id="WP_173125230.1">
    <property type="nucleotide sequence ID" value="NZ_JABRWJ010000005.1"/>
</dbReference>
<dbReference type="Pfam" id="PF07804">
    <property type="entry name" value="HipA_C"/>
    <property type="match status" value="1"/>
</dbReference>
<feature type="domain" description="HipA-like C-terminal" evidence="4">
    <location>
        <begin position="169"/>
        <end position="387"/>
    </location>
</feature>
<dbReference type="InterPro" id="IPR012893">
    <property type="entry name" value="HipA-like_C"/>
</dbReference>
<organism evidence="5 6">
    <name type="scientific">Pseudaquabacterium terrae</name>
    <dbReference type="NCBI Taxonomy" id="2732868"/>
    <lineage>
        <taxon>Bacteria</taxon>
        <taxon>Pseudomonadati</taxon>
        <taxon>Pseudomonadota</taxon>
        <taxon>Betaproteobacteria</taxon>
        <taxon>Burkholderiales</taxon>
        <taxon>Sphaerotilaceae</taxon>
        <taxon>Pseudaquabacterium</taxon>
    </lineage>
</organism>
<evidence type="ECO:0000313" key="5">
    <source>
        <dbReference type="EMBL" id="NRF68998.1"/>
    </source>
</evidence>
<accession>A0ABX2EK69</accession>
<evidence type="ECO:0000256" key="2">
    <source>
        <dbReference type="ARBA" id="ARBA00022679"/>
    </source>
</evidence>
<evidence type="ECO:0000256" key="3">
    <source>
        <dbReference type="ARBA" id="ARBA00022777"/>
    </source>
</evidence>
<evidence type="ECO:0000259" key="4">
    <source>
        <dbReference type="Pfam" id="PF07804"/>
    </source>
</evidence>
<keyword evidence="2" id="KW-0808">Transferase</keyword>
<name>A0ABX2EK69_9BURK</name>